<evidence type="ECO:0000256" key="1">
    <source>
        <dbReference type="ARBA" id="ARBA00023239"/>
    </source>
</evidence>
<dbReference type="RefSeq" id="WP_149671055.1">
    <property type="nucleotide sequence ID" value="NZ_VTUZ01000010.1"/>
</dbReference>
<proteinExistence type="predicted"/>
<dbReference type="Proteomes" id="UP000325273">
    <property type="component" value="Unassembled WGS sequence"/>
</dbReference>
<name>A0A5B0H7P3_9BURK</name>
<evidence type="ECO:0000313" key="2">
    <source>
        <dbReference type="EMBL" id="KAA1011110.1"/>
    </source>
</evidence>
<dbReference type="Gene3D" id="3.20.20.70">
    <property type="entry name" value="Aldolase class I"/>
    <property type="match status" value="1"/>
</dbReference>
<comment type="caution">
    <text evidence="2">The sequence shown here is derived from an EMBL/GenBank/DDBJ whole genome shotgun (WGS) entry which is preliminary data.</text>
</comment>
<accession>A0A5B0H7P3</accession>
<dbReference type="GO" id="GO:0016829">
    <property type="term" value="F:lyase activity"/>
    <property type="evidence" value="ECO:0007669"/>
    <property type="project" value="UniProtKB-KW"/>
</dbReference>
<dbReference type="CDD" id="cd00408">
    <property type="entry name" value="DHDPS-like"/>
    <property type="match status" value="1"/>
</dbReference>
<reference evidence="2 3" key="1">
    <citation type="submission" date="2019-08" db="EMBL/GenBank/DDBJ databases">
        <title>Paraburkholderia sp. DCY113.</title>
        <authorList>
            <person name="Kang J."/>
        </authorList>
    </citation>
    <scope>NUCLEOTIDE SEQUENCE [LARGE SCALE GENOMIC DNA]</scope>
    <source>
        <strain evidence="2 3">DCY113</strain>
    </source>
</reference>
<keyword evidence="3" id="KW-1185">Reference proteome</keyword>
<dbReference type="AlphaFoldDB" id="A0A5B0H7P3"/>
<gene>
    <name evidence="2" type="ORF">FVF58_17110</name>
</gene>
<organism evidence="2 3">
    <name type="scientific">Paraburkholderia panacisoli</name>
    <dbReference type="NCBI Taxonomy" id="2603818"/>
    <lineage>
        <taxon>Bacteria</taxon>
        <taxon>Pseudomonadati</taxon>
        <taxon>Pseudomonadota</taxon>
        <taxon>Betaproteobacteria</taxon>
        <taxon>Burkholderiales</taxon>
        <taxon>Burkholderiaceae</taxon>
        <taxon>Paraburkholderia</taxon>
    </lineage>
</organism>
<dbReference type="SMART" id="SM01130">
    <property type="entry name" value="DHDPS"/>
    <property type="match status" value="1"/>
</dbReference>
<sequence length="311" mass="33646">MNESPLHSGEFAASVMAVPPLARRADHTLDPAENLALIRHIETGGVRTLLYGGNANLYHIAVSEYGDLLDLLADAAGPDTRVIPAIGPDYGKMLDQARILAQTRYRTAMVLPLGGFTTSEGVEAGLTRIADTAGMPLTLYIKSESYVDVDALARLIERGTLLAVKYAIVRDNPADDPYLRRLLQHVPAGQLVSGMGERPALVHLREFGLAAWTTGSGCIAPRMVMALLQAAKSGDRETAQRLYDAFMPLETLRDEISLIRVLHDAVSFTQIADMGPLLPLLSSTPPEHHAKIGQAARALLVQEREFAHTNA</sequence>
<evidence type="ECO:0000313" key="3">
    <source>
        <dbReference type="Proteomes" id="UP000325273"/>
    </source>
</evidence>
<dbReference type="InterPro" id="IPR002220">
    <property type="entry name" value="DapA-like"/>
</dbReference>
<dbReference type="SUPFAM" id="SSF51569">
    <property type="entry name" value="Aldolase"/>
    <property type="match status" value="1"/>
</dbReference>
<keyword evidence="1" id="KW-0456">Lyase</keyword>
<dbReference type="EMBL" id="VTUZ01000010">
    <property type="protein sequence ID" value="KAA1011110.1"/>
    <property type="molecule type" value="Genomic_DNA"/>
</dbReference>
<dbReference type="InterPro" id="IPR013785">
    <property type="entry name" value="Aldolase_TIM"/>
</dbReference>
<protein>
    <submittedName>
        <fullName evidence="2">Dihydrodipicolinate synthase family protein</fullName>
    </submittedName>
</protein>